<evidence type="ECO:0000313" key="6">
    <source>
        <dbReference type="Proteomes" id="UP000694232"/>
    </source>
</evidence>
<dbReference type="KEGG" id="vos:KNV97_17825"/>
<evidence type="ECO:0000256" key="1">
    <source>
        <dbReference type="ARBA" id="ARBA00005187"/>
    </source>
</evidence>
<protein>
    <recommendedName>
        <fullName evidence="2">asparagine synthase (glutamine-hydrolyzing)</fullName>
        <ecNumber evidence="2">6.3.5.4</ecNumber>
    </recommendedName>
</protein>
<comment type="pathway">
    <text evidence="1">Amino-acid biosynthesis; L-asparagine biosynthesis; L-asparagine from L-aspartate (L-Gln route): step 1/1.</text>
</comment>
<dbReference type="RefSeq" id="WP_218562475.1">
    <property type="nucleotide sequence ID" value="NZ_CP076643.1"/>
</dbReference>
<name>A0A975YN04_9VIBR</name>
<feature type="domain" description="Asparagine synthetase" evidence="4">
    <location>
        <begin position="101"/>
        <end position="187"/>
    </location>
</feature>
<comment type="catalytic activity">
    <reaction evidence="3">
        <text>L-aspartate + L-glutamine + ATP + H2O = L-asparagine + L-glutamate + AMP + diphosphate + H(+)</text>
        <dbReference type="Rhea" id="RHEA:12228"/>
        <dbReference type="ChEBI" id="CHEBI:15377"/>
        <dbReference type="ChEBI" id="CHEBI:15378"/>
        <dbReference type="ChEBI" id="CHEBI:29985"/>
        <dbReference type="ChEBI" id="CHEBI:29991"/>
        <dbReference type="ChEBI" id="CHEBI:30616"/>
        <dbReference type="ChEBI" id="CHEBI:33019"/>
        <dbReference type="ChEBI" id="CHEBI:58048"/>
        <dbReference type="ChEBI" id="CHEBI:58359"/>
        <dbReference type="ChEBI" id="CHEBI:456215"/>
        <dbReference type="EC" id="6.3.5.4"/>
    </reaction>
</comment>
<dbReference type="Pfam" id="PF00733">
    <property type="entry name" value="Asn_synthase"/>
    <property type="match status" value="1"/>
</dbReference>
<gene>
    <name evidence="5" type="ORF">KNV97_17825</name>
</gene>
<organism evidence="5 6">
    <name type="scientific">Vibrio ostreae</name>
    <dbReference type="NCBI Taxonomy" id="2841925"/>
    <lineage>
        <taxon>Bacteria</taxon>
        <taxon>Pseudomonadati</taxon>
        <taxon>Pseudomonadota</taxon>
        <taxon>Gammaproteobacteria</taxon>
        <taxon>Vibrionales</taxon>
        <taxon>Vibrionaceae</taxon>
        <taxon>Vibrio</taxon>
    </lineage>
</organism>
<dbReference type="InterPro" id="IPR001962">
    <property type="entry name" value="Asn_synthase"/>
</dbReference>
<evidence type="ECO:0000256" key="2">
    <source>
        <dbReference type="ARBA" id="ARBA00012737"/>
    </source>
</evidence>
<dbReference type="GO" id="GO:0004066">
    <property type="term" value="F:asparagine synthase (glutamine-hydrolyzing) activity"/>
    <property type="evidence" value="ECO:0007669"/>
    <property type="project" value="UniProtKB-EC"/>
</dbReference>
<sequence length="486" mass="56800">MKDFKSNYITGHDRYVSESGSVYRNISDLIKVRDVNEIDPVSILGILMKNYAIGDRTLVSGISKQPWMSSFYNNKIVQYQPPFHGNESLNEDDVADKLIKLLAAEAQKWLKGKESIGILLSGGMDSRIIASILNRMQKDGLYLGKVTALTWGLEDSRDVVYAKRIADYFGWDFKHFNLSPRLLKDNIYTAGIRGAEYSPVHLHAMRDVSLLGGIDGVLAGSYGDSIGRGEYSGKKVKNLPNMFRHHLNHYAFMSKDIERWALKQLMSDAKNYRQRFPERTELSYREMEMQMHYMRRQLNSCMSVIDENIPLYQMFSAPEVFGFIWSLDFNNRNNLVYEKLLYKVSKELLTIPWARNGKLYNDQNSAPLDNFSKIHHNYGNWLRNDNREFILERISNGCLQSLNIFNEKALKYWCDNWRSDQRNKVDRLDEKMAWLASLSIFVEKYNIRGLIPNKNKNINFNNFISLERAKIYESLYYKYTSFKYKE</sequence>
<evidence type="ECO:0000313" key="5">
    <source>
        <dbReference type="EMBL" id="QXO17238.1"/>
    </source>
</evidence>
<dbReference type="EMBL" id="CP076643">
    <property type="protein sequence ID" value="QXO17238.1"/>
    <property type="molecule type" value="Genomic_DNA"/>
</dbReference>
<reference evidence="5" key="1">
    <citation type="submission" date="2021-06" db="EMBL/GenBank/DDBJ databases">
        <title>Vibrio nov. sp., novel gut bacterium isolated from Yellow Sea oyster.</title>
        <authorList>
            <person name="Muhammad N."/>
            <person name="Nguyen T.H."/>
            <person name="Lee Y.-J."/>
            <person name="Ko J."/>
            <person name="Kim S.-G."/>
        </authorList>
    </citation>
    <scope>NUCLEOTIDE SEQUENCE</scope>
    <source>
        <strain evidence="5">OG9-811</strain>
    </source>
</reference>
<dbReference type="GO" id="GO:0006529">
    <property type="term" value="P:asparagine biosynthetic process"/>
    <property type="evidence" value="ECO:0007669"/>
    <property type="project" value="InterPro"/>
</dbReference>
<evidence type="ECO:0000259" key="4">
    <source>
        <dbReference type="Pfam" id="PF00733"/>
    </source>
</evidence>
<dbReference type="AlphaFoldDB" id="A0A975YN04"/>
<dbReference type="InterPro" id="IPR051786">
    <property type="entry name" value="ASN_synthetase/amidase"/>
</dbReference>
<dbReference type="PANTHER" id="PTHR43284:SF1">
    <property type="entry name" value="ASPARAGINE SYNTHETASE"/>
    <property type="match status" value="1"/>
</dbReference>
<dbReference type="Proteomes" id="UP000694232">
    <property type="component" value="Chromosome 1"/>
</dbReference>
<keyword evidence="6" id="KW-1185">Reference proteome</keyword>
<evidence type="ECO:0000256" key="3">
    <source>
        <dbReference type="ARBA" id="ARBA00048741"/>
    </source>
</evidence>
<dbReference type="PANTHER" id="PTHR43284">
    <property type="entry name" value="ASPARAGINE SYNTHETASE (GLUTAMINE-HYDROLYZING)"/>
    <property type="match status" value="1"/>
</dbReference>
<proteinExistence type="predicted"/>
<accession>A0A975YN04</accession>
<dbReference type="EC" id="6.3.5.4" evidence="2"/>